<comment type="caution">
    <text evidence="3">The sequence shown here is derived from an EMBL/GenBank/DDBJ whole genome shotgun (WGS) entry which is preliminary data.</text>
</comment>
<protein>
    <recommendedName>
        <fullName evidence="2">DUF6824 domain-containing protein</fullName>
    </recommendedName>
</protein>
<sequence length="371" mass="41691">MQSVPREKAIVDKQQVTSPPKSSVIVNEAIGRESNSGNDKEMPKDSSDDDDDDADVIREGSRTLMEDESLSKTAADQKSSDIAARYAALRNHRIRFEDAIDPNAERVKALNKNDVIFGRGRGFQNHPGNLRMRTIIERYKNEYHSLRRQGKRDMVEKVYKEIIENGARFLKKVDGEDEWVKVDVPIALQKVSHTLRCRKKLEIPETATVPSASASFLHMHAQGLDTTSSVPPDMLSRASLAMLQQDRSAMTMRGSLSAGYPYVEMEAQRLAALQNRVSLSGLPGITSLMQPMHTNVDYYNMMRQDLLLRDRMALHQQMVGARAMGNTGLQSLPQANSTTFPSLPQGNIYDQLRLNQLSDMRKYGHDTSGRN</sequence>
<evidence type="ECO:0000259" key="2">
    <source>
        <dbReference type="Pfam" id="PF20710"/>
    </source>
</evidence>
<dbReference type="EMBL" id="CAKOGP040001869">
    <property type="protein sequence ID" value="CAJ1954575.1"/>
    <property type="molecule type" value="Genomic_DNA"/>
</dbReference>
<keyword evidence="4" id="KW-1185">Reference proteome</keyword>
<name>A0AAD2PVE3_9STRA</name>
<organism evidence="3 4">
    <name type="scientific">Cylindrotheca closterium</name>
    <dbReference type="NCBI Taxonomy" id="2856"/>
    <lineage>
        <taxon>Eukaryota</taxon>
        <taxon>Sar</taxon>
        <taxon>Stramenopiles</taxon>
        <taxon>Ochrophyta</taxon>
        <taxon>Bacillariophyta</taxon>
        <taxon>Bacillariophyceae</taxon>
        <taxon>Bacillariophycidae</taxon>
        <taxon>Bacillariales</taxon>
        <taxon>Bacillariaceae</taxon>
        <taxon>Cylindrotheca</taxon>
    </lineage>
</organism>
<evidence type="ECO:0000313" key="4">
    <source>
        <dbReference type="Proteomes" id="UP001295423"/>
    </source>
</evidence>
<accession>A0AAD2PVE3</accession>
<dbReference type="InterPro" id="IPR049227">
    <property type="entry name" value="DUF6824"/>
</dbReference>
<reference evidence="3" key="1">
    <citation type="submission" date="2023-08" db="EMBL/GenBank/DDBJ databases">
        <authorList>
            <person name="Audoor S."/>
            <person name="Bilcke G."/>
        </authorList>
    </citation>
    <scope>NUCLEOTIDE SEQUENCE</scope>
</reference>
<feature type="compositionally biased region" description="Basic and acidic residues" evidence="1">
    <location>
        <begin position="1"/>
        <end position="11"/>
    </location>
</feature>
<proteinExistence type="predicted"/>
<dbReference type="Pfam" id="PF20710">
    <property type="entry name" value="DUF6824"/>
    <property type="match status" value="1"/>
</dbReference>
<evidence type="ECO:0000256" key="1">
    <source>
        <dbReference type="SAM" id="MobiDB-lite"/>
    </source>
</evidence>
<dbReference type="Proteomes" id="UP001295423">
    <property type="component" value="Unassembled WGS sequence"/>
</dbReference>
<evidence type="ECO:0000313" key="3">
    <source>
        <dbReference type="EMBL" id="CAJ1954575.1"/>
    </source>
</evidence>
<gene>
    <name evidence="3" type="ORF">CYCCA115_LOCUS15168</name>
</gene>
<feature type="domain" description="DUF6824" evidence="2">
    <location>
        <begin position="114"/>
        <end position="196"/>
    </location>
</feature>
<dbReference type="AlphaFoldDB" id="A0AAD2PVE3"/>
<feature type="compositionally biased region" description="Polar residues" evidence="1">
    <location>
        <begin position="14"/>
        <end position="25"/>
    </location>
</feature>
<feature type="region of interest" description="Disordered" evidence="1">
    <location>
        <begin position="1"/>
        <end position="57"/>
    </location>
</feature>